<reference evidence="1 2" key="1">
    <citation type="submission" date="2022-04" db="EMBL/GenBank/DDBJ databases">
        <title>Genome draft of Actinomadura sp. ATCC 31491.</title>
        <authorList>
            <person name="Shi X."/>
            <person name="Du Y."/>
        </authorList>
    </citation>
    <scope>NUCLEOTIDE SEQUENCE [LARGE SCALE GENOMIC DNA]</scope>
    <source>
        <strain evidence="1 2">ATCC 31491</strain>
    </source>
</reference>
<dbReference type="EMBL" id="JAKRKC020000002">
    <property type="protein sequence ID" value="MCK2219753.1"/>
    <property type="molecule type" value="Genomic_DNA"/>
</dbReference>
<proteinExistence type="predicted"/>
<gene>
    <name evidence="1" type="ORF">MF672_039050</name>
</gene>
<sequence>MDAWIVRLPVNDNHHACYGPFTDEEEANKFAAFMTAEVDPAFVEPLCTAASELLAWRTNVALPRMDGGR</sequence>
<dbReference type="RefSeq" id="WP_242375276.1">
    <property type="nucleotide sequence ID" value="NZ_JAKRKC020000002.1"/>
</dbReference>
<organism evidence="1 2">
    <name type="scientific">Actinomadura luzonensis</name>
    <dbReference type="NCBI Taxonomy" id="2805427"/>
    <lineage>
        <taxon>Bacteria</taxon>
        <taxon>Bacillati</taxon>
        <taxon>Actinomycetota</taxon>
        <taxon>Actinomycetes</taxon>
        <taxon>Streptosporangiales</taxon>
        <taxon>Thermomonosporaceae</taxon>
        <taxon>Actinomadura</taxon>
    </lineage>
</organism>
<comment type="caution">
    <text evidence="1">The sequence shown here is derived from an EMBL/GenBank/DDBJ whole genome shotgun (WGS) entry which is preliminary data.</text>
</comment>
<evidence type="ECO:0000313" key="2">
    <source>
        <dbReference type="Proteomes" id="UP001317259"/>
    </source>
</evidence>
<name>A0ABT0G5V1_9ACTN</name>
<dbReference type="Proteomes" id="UP001317259">
    <property type="component" value="Unassembled WGS sequence"/>
</dbReference>
<evidence type="ECO:0000313" key="1">
    <source>
        <dbReference type="EMBL" id="MCK2219753.1"/>
    </source>
</evidence>
<protein>
    <submittedName>
        <fullName evidence="1">Uncharacterized protein</fullName>
    </submittedName>
</protein>
<accession>A0ABT0G5V1</accession>
<keyword evidence="2" id="KW-1185">Reference proteome</keyword>